<comment type="function">
    <text evidence="1">Mitochondrial transporter that mediates uptake of thiamine pyrophosphate (ThPP) into mitochondria.</text>
</comment>
<dbReference type="PANTHER" id="PTHR45624:SF31">
    <property type="entry name" value="MITOCHONDRIAL ORNITHINE TRANSPORTER 1"/>
    <property type="match status" value="1"/>
</dbReference>
<reference evidence="13 14" key="1">
    <citation type="journal article" date="2009" name="Nature">
        <title>Evolution of pathogenicity and sexual reproduction in eight Candida genomes.</title>
        <authorList>
            <person name="Butler G."/>
            <person name="Rasmussen M.D."/>
            <person name="Lin M.F."/>
            <person name="Santos M.A."/>
            <person name="Sakthikumar S."/>
            <person name="Munro C.A."/>
            <person name="Rheinbay E."/>
            <person name="Grabherr M."/>
            <person name="Forche A."/>
            <person name="Reedy J.L."/>
            <person name="Agrafioti I."/>
            <person name="Arnaud M.B."/>
            <person name="Bates S."/>
            <person name="Brown A.J."/>
            <person name="Brunke S."/>
            <person name="Costanzo M.C."/>
            <person name="Fitzpatrick D.A."/>
            <person name="de Groot P.W."/>
            <person name="Harris D."/>
            <person name="Hoyer L.L."/>
            <person name="Hube B."/>
            <person name="Klis F.M."/>
            <person name="Kodira C."/>
            <person name="Lennard N."/>
            <person name="Logue M.E."/>
            <person name="Martin R."/>
            <person name="Neiman A.M."/>
            <person name="Nikolaou E."/>
            <person name="Quail M.A."/>
            <person name="Quinn J."/>
            <person name="Santos M.C."/>
            <person name="Schmitzberger F.F."/>
            <person name="Sherlock G."/>
            <person name="Shah P."/>
            <person name="Silverstein K.A."/>
            <person name="Skrzypek M.S."/>
            <person name="Soll D."/>
            <person name="Staggs R."/>
            <person name="Stansfield I."/>
            <person name="Stumpf M.P."/>
            <person name="Sudbery P.E."/>
            <person name="Srikantha T."/>
            <person name="Zeng Q."/>
            <person name="Berman J."/>
            <person name="Berriman M."/>
            <person name="Heitman J."/>
            <person name="Gow N.A."/>
            <person name="Lorenz M.C."/>
            <person name="Birren B.W."/>
            <person name="Kellis M."/>
            <person name="Cuomo C.A."/>
        </authorList>
    </citation>
    <scope>NUCLEOTIDE SEQUENCE [LARGE SCALE GENOMIC DNA]</scope>
    <source>
        <strain evidence="14">ATCC MYA-3404 / T1</strain>
    </source>
</reference>
<evidence type="ECO:0000313" key="14">
    <source>
        <dbReference type="Proteomes" id="UP000002037"/>
    </source>
</evidence>
<dbReference type="AlphaFoldDB" id="C5M7W1"/>
<keyword evidence="6 11" id="KW-0812">Transmembrane</keyword>
<dbReference type="eggNOG" id="KOG0758">
    <property type="taxonomic scope" value="Eukaryota"/>
</dbReference>
<evidence type="ECO:0000256" key="7">
    <source>
        <dbReference type="ARBA" id="ARBA00022737"/>
    </source>
</evidence>
<dbReference type="PANTHER" id="PTHR45624">
    <property type="entry name" value="MITOCHONDRIAL BASIC AMINO ACIDS TRANSPORTER-RELATED"/>
    <property type="match status" value="1"/>
</dbReference>
<evidence type="ECO:0000256" key="10">
    <source>
        <dbReference type="ARBA" id="ARBA00023136"/>
    </source>
</evidence>
<dbReference type="GeneID" id="8297601"/>
<evidence type="ECO:0000256" key="3">
    <source>
        <dbReference type="ARBA" id="ARBA00006375"/>
    </source>
</evidence>
<evidence type="ECO:0000256" key="1">
    <source>
        <dbReference type="ARBA" id="ARBA00002238"/>
    </source>
</evidence>
<dbReference type="OrthoDB" id="2139348at2759"/>
<accession>C5M7W1</accession>
<dbReference type="GO" id="GO:0000064">
    <property type="term" value="F:L-ornithine transmembrane transporter activity"/>
    <property type="evidence" value="ECO:0007669"/>
    <property type="project" value="EnsemblFungi"/>
</dbReference>
<dbReference type="Pfam" id="PF00153">
    <property type="entry name" value="Mito_carr"/>
    <property type="match status" value="3"/>
</dbReference>
<dbReference type="GO" id="GO:0006526">
    <property type="term" value="P:L-arginine biosynthetic process"/>
    <property type="evidence" value="ECO:0007669"/>
    <property type="project" value="EnsemblFungi"/>
</dbReference>
<feature type="repeat" description="Solcar" evidence="11">
    <location>
        <begin position="16"/>
        <end position="102"/>
    </location>
</feature>
<keyword evidence="10 11" id="KW-0472">Membrane</keyword>
<keyword evidence="9" id="KW-0496">Mitochondrion</keyword>
<dbReference type="VEuPathDB" id="FungiDB:CTRG_02483"/>
<feature type="repeat" description="Solcar" evidence="11">
    <location>
        <begin position="122"/>
        <end position="210"/>
    </location>
</feature>
<comment type="subcellular location">
    <subcellularLocation>
        <location evidence="2">Mitochondrion membrane</location>
        <topology evidence="2">Multi-pass membrane protein</topology>
    </subcellularLocation>
</comment>
<dbReference type="InterPro" id="IPR018108">
    <property type="entry name" value="MCP_transmembrane"/>
</dbReference>
<dbReference type="KEGG" id="ctp:CTRG_02483"/>
<evidence type="ECO:0000256" key="12">
    <source>
        <dbReference type="RuleBase" id="RU000488"/>
    </source>
</evidence>
<keyword evidence="7" id="KW-0677">Repeat</keyword>
<evidence type="ECO:0000256" key="9">
    <source>
        <dbReference type="ARBA" id="ARBA00023128"/>
    </source>
</evidence>
<proteinExistence type="inferred from homology"/>
<dbReference type="InterPro" id="IPR050567">
    <property type="entry name" value="Mitochondrial_Carrier"/>
</dbReference>
<dbReference type="STRING" id="294747.C5M7W1"/>
<name>C5M7W1_CANTT</name>
<evidence type="ECO:0000256" key="4">
    <source>
        <dbReference type="ARBA" id="ARBA00021935"/>
    </source>
</evidence>
<evidence type="ECO:0000256" key="2">
    <source>
        <dbReference type="ARBA" id="ARBA00004225"/>
    </source>
</evidence>
<dbReference type="EMBL" id="GG692397">
    <property type="protein sequence ID" value="EER33665.1"/>
    <property type="molecule type" value="Genomic_DNA"/>
</dbReference>
<dbReference type="Proteomes" id="UP000002037">
    <property type="component" value="Unassembled WGS sequence"/>
</dbReference>
<evidence type="ECO:0000256" key="5">
    <source>
        <dbReference type="ARBA" id="ARBA00022448"/>
    </source>
</evidence>
<gene>
    <name evidence="13" type="ORF">CTRG_02483</name>
</gene>
<feature type="repeat" description="Solcar" evidence="11">
    <location>
        <begin position="223"/>
        <end position="313"/>
    </location>
</feature>
<evidence type="ECO:0000256" key="6">
    <source>
        <dbReference type="ARBA" id="ARBA00022692"/>
    </source>
</evidence>
<evidence type="ECO:0000256" key="11">
    <source>
        <dbReference type="PROSITE-ProRule" id="PRU00282"/>
    </source>
</evidence>
<dbReference type="GO" id="GO:1990575">
    <property type="term" value="P:mitochondrial L-ornithine transmembrane transport"/>
    <property type="evidence" value="ECO:0007669"/>
    <property type="project" value="EnsemblFungi"/>
</dbReference>
<dbReference type="Gene3D" id="1.50.40.10">
    <property type="entry name" value="Mitochondrial carrier domain"/>
    <property type="match status" value="1"/>
</dbReference>
<sequence length="314" mass="34957">MDQDNSQLSSSQHEQIHPLKEITYGAISGMVGKLVEFPFDTIKVRLQSTSSDKHVSTLKMIQQTYQNEGIFNGFYKGLKAPLVGACLENAILFSSYNTASTIFVNILNDKQEGKVVYNNDTVPFWTKLVSGGFAGFMASFVLTPVELIKCQLQVSNLTNSKVEHSYASIIKSTLRKDGVIGLWKGLNSTILREVIGTAIWFGTYEYINEYFKTKKFKSSILGNEDIQLLISGAMAGVTFNFSMFPVDTIKSNIQTNDLLNHGSTHNGFWNTARGIISKPGGIINLYNGLGITMIRCIPANALIFYTYEFLKQNF</sequence>
<dbReference type="GO" id="GO:0031966">
    <property type="term" value="C:mitochondrial membrane"/>
    <property type="evidence" value="ECO:0007669"/>
    <property type="project" value="UniProtKB-SubCell"/>
</dbReference>
<dbReference type="InterPro" id="IPR023395">
    <property type="entry name" value="MCP_dom_sf"/>
</dbReference>
<evidence type="ECO:0000256" key="8">
    <source>
        <dbReference type="ARBA" id="ARBA00022989"/>
    </source>
</evidence>
<keyword evidence="8" id="KW-1133">Transmembrane helix</keyword>
<comment type="similarity">
    <text evidence="3 12">Belongs to the mitochondrial carrier (TC 2.A.29) family.</text>
</comment>
<keyword evidence="5 12" id="KW-0813">Transport</keyword>
<organism evidence="13 14">
    <name type="scientific">Candida tropicalis (strain ATCC MYA-3404 / T1)</name>
    <name type="common">Yeast</name>
    <dbReference type="NCBI Taxonomy" id="294747"/>
    <lineage>
        <taxon>Eukaryota</taxon>
        <taxon>Fungi</taxon>
        <taxon>Dikarya</taxon>
        <taxon>Ascomycota</taxon>
        <taxon>Saccharomycotina</taxon>
        <taxon>Pichiomycetes</taxon>
        <taxon>Debaryomycetaceae</taxon>
        <taxon>Candida/Lodderomyces clade</taxon>
        <taxon>Candida</taxon>
    </lineage>
</organism>
<dbReference type="PROSITE" id="PS50920">
    <property type="entry name" value="SOLCAR"/>
    <property type="match status" value="3"/>
</dbReference>
<dbReference type="SUPFAM" id="SSF103506">
    <property type="entry name" value="Mitochondrial carrier"/>
    <property type="match status" value="1"/>
</dbReference>
<keyword evidence="14" id="KW-1185">Reference proteome</keyword>
<protein>
    <recommendedName>
        <fullName evidence="4">Mitochondrial thiamine pyrophosphate carrier 1</fullName>
    </recommendedName>
</protein>
<dbReference type="HOGENOM" id="CLU_015166_16_3_1"/>
<evidence type="ECO:0000313" key="13">
    <source>
        <dbReference type="EMBL" id="EER33665.1"/>
    </source>
</evidence>
<dbReference type="RefSeq" id="XP_002548186.1">
    <property type="nucleotide sequence ID" value="XM_002548140.1"/>
</dbReference>